<keyword evidence="11" id="KW-1185">Reference proteome</keyword>
<accession>A0ABV7VL67</accession>
<evidence type="ECO:0000256" key="3">
    <source>
        <dbReference type="ARBA" id="ARBA00022448"/>
    </source>
</evidence>
<reference evidence="11" key="1">
    <citation type="journal article" date="2019" name="Int. J. Syst. Evol. Microbiol.">
        <title>The Global Catalogue of Microorganisms (GCM) 10K type strain sequencing project: providing services to taxonomists for standard genome sequencing and annotation.</title>
        <authorList>
            <consortium name="The Broad Institute Genomics Platform"/>
            <consortium name="The Broad Institute Genome Sequencing Center for Infectious Disease"/>
            <person name="Wu L."/>
            <person name="Ma J."/>
        </authorList>
    </citation>
    <scope>NUCLEOTIDE SEQUENCE [LARGE SCALE GENOMIC DNA]</scope>
    <source>
        <strain evidence="11">KCTC 42182</strain>
    </source>
</reference>
<dbReference type="CDD" id="cd06261">
    <property type="entry name" value="TM_PBP2"/>
    <property type="match status" value="1"/>
</dbReference>
<evidence type="ECO:0000256" key="1">
    <source>
        <dbReference type="ARBA" id="ARBA00004651"/>
    </source>
</evidence>
<organism evidence="10 11">
    <name type="scientific">Ferrovibrio xuzhouensis</name>
    <dbReference type="NCBI Taxonomy" id="1576914"/>
    <lineage>
        <taxon>Bacteria</taxon>
        <taxon>Pseudomonadati</taxon>
        <taxon>Pseudomonadota</taxon>
        <taxon>Alphaproteobacteria</taxon>
        <taxon>Rhodospirillales</taxon>
        <taxon>Rhodospirillaceae</taxon>
        <taxon>Ferrovibrio</taxon>
    </lineage>
</organism>
<feature type="transmembrane region" description="Helical" evidence="8">
    <location>
        <begin position="204"/>
        <end position="226"/>
    </location>
</feature>
<dbReference type="PANTHER" id="PTHR42929">
    <property type="entry name" value="INNER MEMBRANE ABC TRANSPORTER PERMEASE PROTEIN YDCU-RELATED-RELATED"/>
    <property type="match status" value="1"/>
</dbReference>
<feature type="transmembrane region" description="Helical" evidence="8">
    <location>
        <begin position="79"/>
        <end position="100"/>
    </location>
</feature>
<dbReference type="InterPro" id="IPR035906">
    <property type="entry name" value="MetI-like_sf"/>
</dbReference>
<dbReference type="EMBL" id="JBHRYJ010000003">
    <property type="protein sequence ID" value="MFC3676888.1"/>
    <property type="molecule type" value="Genomic_DNA"/>
</dbReference>
<comment type="subcellular location">
    <subcellularLocation>
        <location evidence="1 8">Cell membrane</location>
        <topology evidence="1 8">Multi-pass membrane protein</topology>
    </subcellularLocation>
</comment>
<keyword evidence="3 8" id="KW-0813">Transport</keyword>
<keyword evidence="6 8" id="KW-1133">Transmembrane helix</keyword>
<dbReference type="Proteomes" id="UP001595711">
    <property type="component" value="Unassembled WGS sequence"/>
</dbReference>
<feature type="transmembrane region" description="Helical" evidence="8">
    <location>
        <begin position="112"/>
        <end position="134"/>
    </location>
</feature>
<evidence type="ECO:0000256" key="7">
    <source>
        <dbReference type="ARBA" id="ARBA00023136"/>
    </source>
</evidence>
<dbReference type="Gene3D" id="1.10.3720.10">
    <property type="entry name" value="MetI-like"/>
    <property type="match status" value="1"/>
</dbReference>
<evidence type="ECO:0000256" key="5">
    <source>
        <dbReference type="ARBA" id="ARBA00022692"/>
    </source>
</evidence>
<evidence type="ECO:0000313" key="10">
    <source>
        <dbReference type="EMBL" id="MFC3676888.1"/>
    </source>
</evidence>
<evidence type="ECO:0000256" key="2">
    <source>
        <dbReference type="ARBA" id="ARBA00007069"/>
    </source>
</evidence>
<comment type="caution">
    <text evidence="10">The sequence shown here is derived from an EMBL/GenBank/DDBJ whole genome shotgun (WGS) entry which is preliminary data.</text>
</comment>
<evidence type="ECO:0000256" key="4">
    <source>
        <dbReference type="ARBA" id="ARBA00022475"/>
    </source>
</evidence>
<keyword evidence="5 8" id="KW-0812">Transmembrane</keyword>
<dbReference type="Pfam" id="PF00528">
    <property type="entry name" value="BPD_transp_1"/>
    <property type="match status" value="1"/>
</dbReference>
<dbReference type="SUPFAM" id="SSF161098">
    <property type="entry name" value="MetI-like"/>
    <property type="match status" value="1"/>
</dbReference>
<dbReference type="PROSITE" id="PS50928">
    <property type="entry name" value="ABC_TM1"/>
    <property type="match status" value="1"/>
</dbReference>
<evidence type="ECO:0000256" key="6">
    <source>
        <dbReference type="ARBA" id="ARBA00022989"/>
    </source>
</evidence>
<dbReference type="PANTHER" id="PTHR42929:SF3">
    <property type="entry name" value="PUTRESCINE TRANSPORT SYSTEM PERMEASE PROTEIN POTH"/>
    <property type="match status" value="1"/>
</dbReference>
<proteinExistence type="inferred from homology"/>
<feature type="transmembrane region" description="Helical" evidence="8">
    <location>
        <begin position="154"/>
        <end position="183"/>
    </location>
</feature>
<evidence type="ECO:0000259" key="9">
    <source>
        <dbReference type="PROSITE" id="PS50928"/>
    </source>
</evidence>
<protein>
    <submittedName>
        <fullName evidence="10">ABC transporter permease</fullName>
    </submittedName>
</protein>
<gene>
    <name evidence="10" type="ORF">ACFOOQ_15125</name>
</gene>
<name>A0ABV7VL67_9PROT</name>
<feature type="domain" description="ABC transmembrane type-1" evidence="9">
    <location>
        <begin position="75"/>
        <end position="281"/>
    </location>
</feature>
<sequence length="294" mass="31656">MTRRGLALLALPAVWTLLFVAVPLGLIFKISFAEPLLAQPPYSALFQPGEYGPVLKAHLDNYALIVSDPLYLRALGNSLLYASIATLCCLALGLAIARAVSRVSANWQPLMLTLIILPFWTSFLIRVYAWIALLKPEGLINEALMALGLIDTPLIMINTGFGIVVGMTYTYLPFAILPIYASLVGQSPRLAEAAIDLGASPLRAFWLVTVPLARPGILAAALMVFIPTVGEFVIPDLLGGSATIMLGQALWTEFFSNRDWTMASALAVLLTALLLAPALWLQRLELGGKPGVQS</sequence>
<feature type="transmembrane region" description="Helical" evidence="8">
    <location>
        <begin position="263"/>
        <end position="281"/>
    </location>
</feature>
<keyword evidence="4" id="KW-1003">Cell membrane</keyword>
<evidence type="ECO:0000313" key="11">
    <source>
        <dbReference type="Proteomes" id="UP001595711"/>
    </source>
</evidence>
<dbReference type="RefSeq" id="WP_379728144.1">
    <property type="nucleotide sequence ID" value="NZ_JBHRYJ010000003.1"/>
</dbReference>
<keyword evidence="7 8" id="KW-0472">Membrane</keyword>
<comment type="similarity">
    <text evidence="2">Belongs to the binding-protein-dependent transport system permease family. CysTW subfamily.</text>
</comment>
<evidence type="ECO:0000256" key="8">
    <source>
        <dbReference type="RuleBase" id="RU363032"/>
    </source>
</evidence>
<dbReference type="InterPro" id="IPR000515">
    <property type="entry name" value="MetI-like"/>
</dbReference>